<organism evidence="9 10">
    <name type="scientific">Cylindrotheca closterium</name>
    <dbReference type="NCBI Taxonomy" id="2856"/>
    <lineage>
        <taxon>Eukaryota</taxon>
        <taxon>Sar</taxon>
        <taxon>Stramenopiles</taxon>
        <taxon>Ochrophyta</taxon>
        <taxon>Bacillariophyta</taxon>
        <taxon>Bacillariophyceae</taxon>
        <taxon>Bacillariophycidae</taxon>
        <taxon>Bacillariales</taxon>
        <taxon>Bacillariaceae</taxon>
        <taxon>Cylindrotheca</taxon>
    </lineage>
</organism>
<keyword evidence="10" id="KW-1185">Reference proteome</keyword>
<evidence type="ECO:0000256" key="5">
    <source>
        <dbReference type="ARBA" id="ARBA00022801"/>
    </source>
</evidence>
<dbReference type="EMBL" id="CAKOGP040002391">
    <property type="protein sequence ID" value="CAJ1968521.1"/>
    <property type="molecule type" value="Genomic_DNA"/>
</dbReference>
<dbReference type="Gene3D" id="1.10.575.10">
    <property type="entry name" value="P1 Nuclease"/>
    <property type="match status" value="1"/>
</dbReference>
<gene>
    <name evidence="9" type="ORF">CYCCA115_LOCUS23276</name>
</gene>
<evidence type="ECO:0000256" key="4">
    <source>
        <dbReference type="ARBA" id="ARBA00022759"/>
    </source>
</evidence>
<proteinExistence type="inferred from homology"/>
<dbReference type="GO" id="GO:0016788">
    <property type="term" value="F:hydrolase activity, acting on ester bonds"/>
    <property type="evidence" value="ECO:0007669"/>
    <property type="project" value="InterPro"/>
</dbReference>
<dbReference type="PANTHER" id="PTHR33146:SF26">
    <property type="entry name" value="ENDONUCLEASE 4"/>
    <property type="match status" value="1"/>
</dbReference>
<dbReference type="AlphaFoldDB" id="A0AAD2GB79"/>
<dbReference type="Pfam" id="PF02265">
    <property type="entry name" value="S1-P1_nuclease"/>
    <property type="match status" value="2"/>
</dbReference>
<evidence type="ECO:0000256" key="6">
    <source>
        <dbReference type="ARBA" id="ARBA00023157"/>
    </source>
</evidence>
<evidence type="ECO:0008006" key="11">
    <source>
        <dbReference type="Google" id="ProtNLM"/>
    </source>
</evidence>
<dbReference type="CDD" id="cd11010">
    <property type="entry name" value="S1-P1_nuclease"/>
    <property type="match status" value="1"/>
</dbReference>
<evidence type="ECO:0000313" key="9">
    <source>
        <dbReference type="EMBL" id="CAJ1968521.1"/>
    </source>
</evidence>
<feature type="chain" id="PRO_5042061480" description="Aspergillus nuclease S(1)" evidence="8">
    <location>
        <begin position="24"/>
        <end position="387"/>
    </location>
</feature>
<evidence type="ECO:0000256" key="7">
    <source>
        <dbReference type="ARBA" id="ARBA00023180"/>
    </source>
</evidence>
<comment type="similarity">
    <text evidence="1">Belongs to the nuclease type I family.</text>
</comment>
<accession>A0AAD2GB79</accession>
<dbReference type="GO" id="GO:0046872">
    <property type="term" value="F:metal ion binding"/>
    <property type="evidence" value="ECO:0007669"/>
    <property type="project" value="UniProtKB-KW"/>
</dbReference>
<dbReference type="GO" id="GO:0003676">
    <property type="term" value="F:nucleic acid binding"/>
    <property type="evidence" value="ECO:0007669"/>
    <property type="project" value="InterPro"/>
</dbReference>
<reference evidence="9" key="1">
    <citation type="submission" date="2023-08" db="EMBL/GenBank/DDBJ databases">
        <authorList>
            <person name="Audoor S."/>
            <person name="Bilcke G."/>
        </authorList>
    </citation>
    <scope>NUCLEOTIDE SEQUENCE</scope>
</reference>
<dbReference type="InterPro" id="IPR003154">
    <property type="entry name" value="S1/P1nuclease"/>
</dbReference>
<dbReference type="InterPro" id="IPR008947">
    <property type="entry name" value="PLipase_C/P1_nuclease_dom_sf"/>
</dbReference>
<feature type="signal peptide" evidence="8">
    <location>
        <begin position="1"/>
        <end position="23"/>
    </location>
</feature>
<keyword evidence="4" id="KW-0255">Endonuclease</keyword>
<sequence length="387" mass="43390">MKQRMKNMLPILLIVFCQQAVMTQAWGTLGHEIVGNLAWYRLSDPAKTWVNETLHVKTETAANGNPKDIDDPTMTPLGKVADWADAVRHYLGWSSPLHFIDVRDDLIPGGCLVASDDCKFIYERDCVNDVCVAGAILNYTKQLLSSKPSPNHRHHQELLPLLRGGGLKSSRLEKGYNLTQALMFLTHFIGDIHQPLHASRTTDKGGNDFHVHFSLPDEGENTKLHHEQPAYYQNTNKHHHSWNLHSVWDSAMIEVVLGRNYNHSRHLMEQDLFHTSLLFDSASSSQDSNDASTCNIGINATCVIAWGKESFDLALQYAYVESDNVTQVSTGSTLDELYYESRLPIIKQQLILGGMRLAETIEAIVANQKAPSKILEVRKALGLATLR</sequence>
<name>A0AAD2GB79_9STRA</name>
<dbReference type="PANTHER" id="PTHR33146">
    <property type="entry name" value="ENDONUCLEASE 4"/>
    <property type="match status" value="1"/>
</dbReference>
<dbReference type="GO" id="GO:0006308">
    <property type="term" value="P:DNA catabolic process"/>
    <property type="evidence" value="ECO:0007669"/>
    <property type="project" value="InterPro"/>
</dbReference>
<evidence type="ECO:0000256" key="3">
    <source>
        <dbReference type="ARBA" id="ARBA00022723"/>
    </source>
</evidence>
<keyword evidence="6" id="KW-1015">Disulfide bond</keyword>
<keyword evidence="2" id="KW-0540">Nuclease</keyword>
<evidence type="ECO:0000256" key="8">
    <source>
        <dbReference type="SAM" id="SignalP"/>
    </source>
</evidence>
<comment type="caution">
    <text evidence="9">The sequence shown here is derived from an EMBL/GenBank/DDBJ whole genome shotgun (WGS) entry which is preliminary data.</text>
</comment>
<keyword evidence="8" id="KW-0732">Signal</keyword>
<dbReference type="GO" id="GO:0004519">
    <property type="term" value="F:endonuclease activity"/>
    <property type="evidence" value="ECO:0007669"/>
    <property type="project" value="UniProtKB-KW"/>
</dbReference>
<keyword evidence="5" id="KW-0378">Hydrolase</keyword>
<evidence type="ECO:0000256" key="2">
    <source>
        <dbReference type="ARBA" id="ARBA00022722"/>
    </source>
</evidence>
<dbReference type="Proteomes" id="UP001295423">
    <property type="component" value="Unassembled WGS sequence"/>
</dbReference>
<evidence type="ECO:0000313" key="10">
    <source>
        <dbReference type="Proteomes" id="UP001295423"/>
    </source>
</evidence>
<evidence type="ECO:0000256" key="1">
    <source>
        <dbReference type="ARBA" id="ARBA00009547"/>
    </source>
</evidence>
<dbReference type="SUPFAM" id="SSF48537">
    <property type="entry name" value="Phospholipase C/P1 nuclease"/>
    <property type="match status" value="1"/>
</dbReference>
<keyword evidence="7" id="KW-0325">Glycoprotein</keyword>
<keyword evidence="3" id="KW-0479">Metal-binding</keyword>
<protein>
    <recommendedName>
        <fullName evidence="11">Aspergillus nuclease S(1)</fullName>
    </recommendedName>
</protein>